<gene>
    <name evidence="1" type="ORF">KUCAC02_028189</name>
</gene>
<evidence type="ECO:0000313" key="2">
    <source>
        <dbReference type="Proteomes" id="UP001057452"/>
    </source>
</evidence>
<accession>A0ACB9X2W3</accession>
<comment type="caution">
    <text evidence="1">The sequence shown here is derived from an EMBL/GenBank/DDBJ whole genome shotgun (WGS) entry which is preliminary data.</text>
</comment>
<dbReference type="EMBL" id="CM043793">
    <property type="protein sequence ID" value="KAI4820205.1"/>
    <property type="molecule type" value="Genomic_DNA"/>
</dbReference>
<protein>
    <submittedName>
        <fullName evidence="1">Uncharacterized protein</fullName>
    </submittedName>
</protein>
<dbReference type="Proteomes" id="UP001057452">
    <property type="component" value="Chromosome 9"/>
</dbReference>
<evidence type="ECO:0000313" key="1">
    <source>
        <dbReference type="EMBL" id="KAI4820205.1"/>
    </source>
</evidence>
<proteinExistence type="predicted"/>
<organism evidence="1 2">
    <name type="scientific">Chaenocephalus aceratus</name>
    <name type="common">Blackfin icefish</name>
    <name type="synonym">Chaenichthys aceratus</name>
    <dbReference type="NCBI Taxonomy" id="36190"/>
    <lineage>
        <taxon>Eukaryota</taxon>
        <taxon>Metazoa</taxon>
        <taxon>Chordata</taxon>
        <taxon>Craniata</taxon>
        <taxon>Vertebrata</taxon>
        <taxon>Euteleostomi</taxon>
        <taxon>Actinopterygii</taxon>
        <taxon>Neopterygii</taxon>
        <taxon>Teleostei</taxon>
        <taxon>Neoteleostei</taxon>
        <taxon>Acanthomorphata</taxon>
        <taxon>Eupercaria</taxon>
        <taxon>Perciformes</taxon>
        <taxon>Notothenioidei</taxon>
        <taxon>Channichthyidae</taxon>
        <taxon>Chaenocephalus</taxon>
    </lineage>
</organism>
<keyword evidence="2" id="KW-1185">Reference proteome</keyword>
<reference evidence="1" key="1">
    <citation type="submission" date="2022-05" db="EMBL/GenBank/DDBJ databases">
        <title>Chromosome-level genome of Chaenocephalus aceratus.</title>
        <authorList>
            <person name="Park H."/>
        </authorList>
    </citation>
    <scope>NUCLEOTIDE SEQUENCE</scope>
    <source>
        <strain evidence="1">KU_202001</strain>
    </source>
</reference>
<name>A0ACB9X2W3_CHAAC</name>
<sequence>MRAKGGDAGSRMRPLLCTIDESLLPSTFCGEGSVTSQTCEPAIPPLTPPGQNTTSEREPRSADPLPKAYRKKGWEECFRGWLIKQNVEKTEREKLAGYFISEKIQDLVKKGKKQSK</sequence>